<evidence type="ECO:0008006" key="11">
    <source>
        <dbReference type="Google" id="ProtNLM"/>
    </source>
</evidence>
<dbReference type="InterPro" id="IPR003439">
    <property type="entry name" value="ABC_transporter-like_ATP-bd"/>
</dbReference>
<evidence type="ECO:0000256" key="5">
    <source>
        <dbReference type="ARBA" id="ARBA00022840"/>
    </source>
</evidence>
<dbReference type="RefSeq" id="WP_286291751.1">
    <property type="nucleotide sequence ID" value="NZ_AP024718.1"/>
</dbReference>
<protein>
    <recommendedName>
        <fullName evidence="11">ABC transporter ATP-binding protein</fullName>
    </recommendedName>
</protein>
<accession>A0AAU9C0J5</accession>
<feature type="domain" description="Mop" evidence="8">
    <location>
        <begin position="255"/>
        <end position="320"/>
    </location>
</feature>
<keyword evidence="2" id="KW-0813">Transport</keyword>
<dbReference type="SUPFAM" id="SSF52540">
    <property type="entry name" value="P-loop containing nucleoside triphosphate hydrolases"/>
    <property type="match status" value="1"/>
</dbReference>
<keyword evidence="5" id="KW-0067">ATP-binding</keyword>
<keyword evidence="10" id="KW-1185">Reference proteome</keyword>
<dbReference type="PANTHER" id="PTHR42788">
    <property type="entry name" value="TAURINE IMPORT ATP-BINDING PROTEIN-RELATED"/>
    <property type="match status" value="1"/>
</dbReference>
<dbReference type="KEGG" id="meiy:MIN45_P1800"/>
<name>A0AAU9C0J5_9GAMM</name>
<gene>
    <name evidence="9" type="ORF">MIN45_P1800</name>
</gene>
<evidence type="ECO:0000313" key="9">
    <source>
        <dbReference type="EMBL" id="BCX89428.1"/>
    </source>
</evidence>
<proteinExistence type="inferred from homology"/>
<evidence type="ECO:0000259" key="8">
    <source>
        <dbReference type="PROSITE" id="PS51866"/>
    </source>
</evidence>
<comment type="similarity">
    <text evidence="1">Belongs to the ABC transporter superfamily.</text>
</comment>
<evidence type="ECO:0000313" key="10">
    <source>
        <dbReference type="Proteomes" id="UP001321450"/>
    </source>
</evidence>
<feature type="domain" description="ABC transporter" evidence="7">
    <location>
        <begin position="3"/>
        <end position="226"/>
    </location>
</feature>
<evidence type="ECO:0000256" key="3">
    <source>
        <dbReference type="ARBA" id="ARBA00022505"/>
    </source>
</evidence>
<dbReference type="PANTHER" id="PTHR42788:SF19">
    <property type="entry name" value="ALIPHATIC SULFONATES IMPORT ATP-BINDING PROTEIN SSUB 2"/>
    <property type="match status" value="1"/>
</dbReference>
<reference evidence="10" key="1">
    <citation type="journal article" date="2024" name="Int. J. Syst. Evol. Microbiol.">
        <title>Methylomarinovum tepidoasis sp. nov., a moderately thermophilic methanotroph of the family Methylothermaceae isolated from a deep-sea hydrothermal field.</title>
        <authorList>
            <person name="Hirayama H."/>
            <person name="Takaki Y."/>
            <person name="Abe M."/>
            <person name="Miyazaki M."/>
            <person name="Uematsu K."/>
            <person name="Matsui Y."/>
            <person name="Takai K."/>
        </authorList>
    </citation>
    <scope>NUCLEOTIDE SEQUENCE [LARGE SCALE GENOMIC DNA]</scope>
    <source>
        <strain evidence="10">IN45</strain>
    </source>
</reference>
<evidence type="ECO:0000256" key="1">
    <source>
        <dbReference type="ARBA" id="ARBA00005417"/>
    </source>
</evidence>
<dbReference type="SUPFAM" id="SSF50331">
    <property type="entry name" value="MOP-like"/>
    <property type="match status" value="1"/>
</dbReference>
<dbReference type="InterPro" id="IPR027417">
    <property type="entry name" value="P-loop_NTPase"/>
</dbReference>
<dbReference type="GO" id="GO:0015689">
    <property type="term" value="P:molybdate ion transport"/>
    <property type="evidence" value="ECO:0007669"/>
    <property type="project" value="InterPro"/>
</dbReference>
<dbReference type="GO" id="GO:0005524">
    <property type="term" value="F:ATP binding"/>
    <property type="evidence" value="ECO:0007669"/>
    <property type="project" value="UniProtKB-KW"/>
</dbReference>
<dbReference type="PROSITE" id="PS51866">
    <property type="entry name" value="MOP"/>
    <property type="match status" value="1"/>
</dbReference>
<dbReference type="InterPro" id="IPR003593">
    <property type="entry name" value="AAA+_ATPase"/>
</dbReference>
<dbReference type="InterPro" id="IPR050166">
    <property type="entry name" value="ABC_transporter_ATP-bind"/>
</dbReference>
<dbReference type="Pfam" id="PF03459">
    <property type="entry name" value="TOBE"/>
    <property type="match status" value="1"/>
</dbReference>
<sequence>MPYRLEAVRHGYGERTVLEIDRLEIASGVTALVGENGAGKSTLLRLLAAIETPRRGRVLFQGKPLICVDRRRIGWVMQQPYLLRGSALDNVMLGLRFRRGGDRRRRALAALETVGFRADPARPATMLSGGQRQQVALARCLVLEPEVLLLDEPFSHLDAATQCWLEGWLPAWAVGGRAAVFSDHAPDRCRILARRVIALSQGRLVPAPFANVFRGRCEGNRFLTKRLTLWLPEPVTATHVGVDPRDIVLSLQPLESSMRNRFRGRVVALAEAGGEVRVTVAVSGERFEAVVTLASCREMGLTPGQPVWVNFKATALHVYGGPSNFSQ</sequence>
<dbReference type="InterPro" id="IPR004606">
    <property type="entry name" value="Mop_domain"/>
</dbReference>
<dbReference type="EMBL" id="AP024718">
    <property type="protein sequence ID" value="BCX89428.1"/>
    <property type="molecule type" value="Genomic_DNA"/>
</dbReference>
<dbReference type="InterPro" id="IPR008995">
    <property type="entry name" value="Mo/tungstate-bd_C_term_dom"/>
</dbReference>
<dbReference type="SMART" id="SM00382">
    <property type="entry name" value="AAA"/>
    <property type="match status" value="1"/>
</dbReference>
<keyword evidence="3 6" id="KW-0500">Molybdenum</keyword>
<dbReference type="Pfam" id="PF00005">
    <property type="entry name" value="ABC_tran"/>
    <property type="match status" value="1"/>
</dbReference>
<organism evidence="9 10">
    <name type="scientific">Methylomarinovum tepidoasis</name>
    <dbReference type="NCBI Taxonomy" id="2840183"/>
    <lineage>
        <taxon>Bacteria</taxon>
        <taxon>Pseudomonadati</taxon>
        <taxon>Pseudomonadota</taxon>
        <taxon>Gammaproteobacteria</taxon>
        <taxon>Methylococcales</taxon>
        <taxon>Methylothermaceae</taxon>
        <taxon>Methylomarinovum</taxon>
    </lineage>
</organism>
<dbReference type="Gene3D" id="2.40.50.100">
    <property type="match status" value="1"/>
</dbReference>
<dbReference type="AlphaFoldDB" id="A0AAU9C0J5"/>
<evidence type="ECO:0000256" key="4">
    <source>
        <dbReference type="ARBA" id="ARBA00022741"/>
    </source>
</evidence>
<dbReference type="Proteomes" id="UP001321450">
    <property type="component" value="Chromosome"/>
</dbReference>
<evidence type="ECO:0000256" key="2">
    <source>
        <dbReference type="ARBA" id="ARBA00022448"/>
    </source>
</evidence>
<dbReference type="Gene3D" id="3.40.50.300">
    <property type="entry name" value="P-loop containing nucleotide triphosphate hydrolases"/>
    <property type="match status" value="1"/>
</dbReference>
<keyword evidence="4" id="KW-0547">Nucleotide-binding</keyword>
<dbReference type="InterPro" id="IPR005116">
    <property type="entry name" value="Transp-assoc_OB_typ1"/>
</dbReference>
<evidence type="ECO:0000256" key="6">
    <source>
        <dbReference type="PROSITE-ProRule" id="PRU01213"/>
    </source>
</evidence>
<dbReference type="GO" id="GO:0016887">
    <property type="term" value="F:ATP hydrolysis activity"/>
    <property type="evidence" value="ECO:0007669"/>
    <property type="project" value="InterPro"/>
</dbReference>
<dbReference type="PROSITE" id="PS50893">
    <property type="entry name" value="ABC_TRANSPORTER_2"/>
    <property type="match status" value="1"/>
</dbReference>
<evidence type="ECO:0000259" key="7">
    <source>
        <dbReference type="PROSITE" id="PS50893"/>
    </source>
</evidence>